<keyword evidence="3" id="KW-0732">Signal</keyword>
<evidence type="ECO:0000256" key="3">
    <source>
        <dbReference type="SAM" id="SignalP"/>
    </source>
</evidence>
<evidence type="ECO:0008006" key="6">
    <source>
        <dbReference type="Google" id="ProtNLM"/>
    </source>
</evidence>
<keyword evidence="1" id="KW-0433">Leucine-rich repeat</keyword>
<dbReference type="OrthoDB" id="1089469at2"/>
<dbReference type="PANTHER" id="PTHR47566:SF1">
    <property type="entry name" value="PROTEIN NUD1"/>
    <property type="match status" value="1"/>
</dbReference>
<keyword evidence="5" id="KW-1185">Reference proteome</keyword>
<proteinExistence type="predicted"/>
<accession>A0A0A2G344</accession>
<organism evidence="4 5">
    <name type="scientific">Porphyromonas gingivicanis</name>
    <dbReference type="NCBI Taxonomy" id="266762"/>
    <lineage>
        <taxon>Bacteria</taxon>
        <taxon>Pseudomonadati</taxon>
        <taxon>Bacteroidota</taxon>
        <taxon>Bacteroidia</taxon>
        <taxon>Bacteroidales</taxon>
        <taxon>Porphyromonadaceae</taxon>
        <taxon>Porphyromonas</taxon>
    </lineage>
</organism>
<comment type="caution">
    <text evidence="4">The sequence shown here is derived from an EMBL/GenBank/DDBJ whole genome shotgun (WGS) entry which is preliminary data.</text>
</comment>
<dbReference type="eggNOG" id="COG4886">
    <property type="taxonomic scope" value="Bacteria"/>
</dbReference>
<dbReference type="InterPro" id="IPR052574">
    <property type="entry name" value="CDIRP"/>
</dbReference>
<dbReference type="RefSeq" id="WP_036884229.1">
    <property type="nucleotide sequence ID" value="NZ_JQZW01000009.1"/>
</dbReference>
<dbReference type="GO" id="GO:0035591">
    <property type="term" value="F:signaling adaptor activity"/>
    <property type="evidence" value="ECO:0007669"/>
    <property type="project" value="TreeGrafter"/>
</dbReference>
<feature type="chain" id="PRO_5001987597" description="Internalin" evidence="3">
    <location>
        <begin position="26"/>
        <end position="856"/>
    </location>
</feature>
<dbReference type="SUPFAM" id="SSF52058">
    <property type="entry name" value="L domain-like"/>
    <property type="match status" value="2"/>
</dbReference>
<evidence type="ECO:0000313" key="5">
    <source>
        <dbReference type="Proteomes" id="UP000030134"/>
    </source>
</evidence>
<dbReference type="AlphaFoldDB" id="A0A0A2G344"/>
<name>A0A0A2G344_9PORP</name>
<dbReference type="EMBL" id="JQZW01000009">
    <property type="protein sequence ID" value="KGN97718.1"/>
    <property type="molecule type" value="Genomic_DNA"/>
</dbReference>
<evidence type="ECO:0000313" key="4">
    <source>
        <dbReference type="EMBL" id="KGN97718.1"/>
    </source>
</evidence>
<dbReference type="PANTHER" id="PTHR47566">
    <property type="match status" value="1"/>
</dbReference>
<evidence type="ECO:0000256" key="1">
    <source>
        <dbReference type="ARBA" id="ARBA00022614"/>
    </source>
</evidence>
<dbReference type="Gene3D" id="3.80.10.10">
    <property type="entry name" value="Ribonuclease Inhibitor"/>
    <property type="match status" value="3"/>
</dbReference>
<reference evidence="4 5" key="1">
    <citation type="submission" date="2014-08" db="EMBL/GenBank/DDBJ databases">
        <title>Porphyromonas gingivicanis strain:COT-022_OH1391 Genome sequencing.</title>
        <authorList>
            <person name="Wallis C."/>
            <person name="Deusch O."/>
            <person name="O'Flynn C."/>
            <person name="Davis I."/>
            <person name="Jospin G."/>
            <person name="Darling A.E."/>
            <person name="Coil D.A."/>
            <person name="Alexiev A."/>
            <person name="Horsfall A."/>
            <person name="Kirkwood N."/>
            <person name="Harris S."/>
            <person name="Eisen J.A."/>
        </authorList>
    </citation>
    <scope>NUCLEOTIDE SEQUENCE [LARGE SCALE GENOMIC DNA]</scope>
    <source>
        <strain evidence="5">COT-022 OH1391</strain>
    </source>
</reference>
<protein>
    <recommendedName>
        <fullName evidence="6">Internalin</fullName>
    </recommendedName>
</protein>
<feature type="signal peptide" evidence="3">
    <location>
        <begin position="1"/>
        <end position="25"/>
    </location>
</feature>
<dbReference type="InterPro" id="IPR032675">
    <property type="entry name" value="LRR_dom_sf"/>
</dbReference>
<sequence>MRKGKLLLGILLALMALLTATRTMAQSQITMTSKQTTGKKISLGITANGDFVVEGATLDSGTIYTITDSEGRITIKGDVTVLSCTTNKLTQLDVSKSPNLKTLRCTANKLTQLDVSQNPKLQKLYCEGNQLTQLDVRQNRNLQTLHCENNQLAQLDVSKNPNLKALRCQFNYLTQLDVSKNPNLETLHCYKNKIKNKAISDLVATLPDRSAKEMKGRFVVVSKIKKKEYPGDNVCTKAQVEEALKKGWNPEYSYILRRKTHYASYEGLTLQISLTTQKKVNEIITLDIRANDEFSVEGATHVDNRDYKITDPEGKITIKGDVHFLYAKEQGVTELDVKEAPSLTHLGCWENALTQLDVSQNPELQKLSCSSNQLSELDVSQNPKLQELFCYSNQLSELNVNQNPKLQQLSCYNNRLSKLNVSQSPELQKLSCDDNQLSELNVSQNPKLQELRCSNNQLSELNVSQNPKLQKLFCDNNQLSELDVTQNINLTILNCSRNRIKNMQMDALITSLPDRGGKAGIGEFFVIDHHKGDENNLCTATQVTAVRNKGWIARKFENGEWIECDKEATPPTDNNIITLTTSKHKGETILLFFSPETGVNIIGATPTGNPYEYTINDESGKISLHGPINFFNCSAILDLKRGNIMSIASPSHKGMRDEEPEPEPEPEEPILIFESNQITELDVSKNPLLEVLICTNNQLTQLDLSQNTNLRALGCFSNQIKGEQMNALIASLPDRSQEDDKGIFVVISTFDTNEGNVCTKKQVAAANKQGWRSLCSQDANDTNFAPYEGSEDVAIDEVLAEGEATIVAIYNINGHLLSDLQEGVNIIRLSNGETRKLLVTQSKDIPTSISIRKSKE</sequence>
<dbReference type="Proteomes" id="UP000030134">
    <property type="component" value="Unassembled WGS sequence"/>
</dbReference>
<gene>
    <name evidence="4" type="ORF">HQ36_05450</name>
</gene>
<evidence type="ECO:0000256" key="2">
    <source>
        <dbReference type="ARBA" id="ARBA00022737"/>
    </source>
</evidence>
<keyword evidence="2" id="KW-0677">Repeat</keyword>